<evidence type="ECO:0000313" key="1">
    <source>
        <dbReference type="EMBL" id="KAF9646755.1"/>
    </source>
</evidence>
<accession>A0ACB6ZBJ1</accession>
<name>A0ACB6ZBJ1_THEGA</name>
<reference evidence="1" key="2">
    <citation type="journal article" date="2020" name="Nat. Commun.">
        <title>Large-scale genome sequencing of mycorrhizal fungi provides insights into the early evolution of symbiotic traits.</title>
        <authorList>
            <person name="Miyauchi S."/>
            <person name="Kiss E."/>
            <person name="Kuo A."/>
            <person name="Drula E."/>
            <person name="Kohler A."/>
            <person name="Sanchez-Garcia M."/>
            <person name="Morin E."/>
            <person name="Andreopoulos B."/>
            <person name="Barry K.W."/>
            <person name="Bonito G."/>
            <person name="Buee M."/>
            <person name="Carver A."/>
            <person name="Chen C."/>
            <person name="Cichocki N."/>
            <person name="Clum A."/>
            <person name="Culley D."/>
            <person name="Crous P.W."/>
            <person name="Fauchery L."/>
            <person name="Girlanda M."/>
            <person name="Hayes R.D."/>
            <person name="Keri Z."/>
            <person name="LaButti K."/>
            <person name="Lipzen A."/>
            <person name="Lombard V."/>
            <person name="Magnuson J."/>
            <person name="Maillard F."/>
            <person name="Murat C."/>
            <person name="Nolan M."/>
            <person name="Ohm R.A."/>
            <person name="Pangilinan J."/>
            <person name="Pereira M.F."/>
            <person name="Perotto S."/>
            <person name="Peter M."/>
            <person name="Pfister S."/>
            <person name="Riley R."/>
            <person name="Sitrit Y."/>
            <person name="Stielow J.B."/>
            <person name="Szollosi G."/>
            <person name="Zifcakova L."/>
            <person name="Stursova M."/>
            <person name="Spatafora J.W."/>
            <person name="Tedersoo L."/>
            <person name="Vaario L.M."/>
            <person name="Yamada A."/>
            <person name="Yan M."/>
            <person name="Wang P."/>
            <person name="Xu J."/>
            <person name="Bruns T."/>
            <person name="Baldrian P."/>
            <person name="Vilgalys R."/>
            <person name="Dunand C."/>
            <person name="Henrissat B."/>
            <person name="Grigoriev I.V."/>
            <person name="Hibbett D."/>
            <person name="Nagy L.G."/>
            <person name="Martin F.M."/>
        </authorList>
    </citation>
    <scope>NUCLEOTIDE SEQUENCE</scope>
    <source>
        <strain evidence="1">P2</strain>
    </source>
</reference>
<sequence length="528" mass="59882">MSATARPRSMSGTIPSMETTSNELKDNTIVIVLGASGDLAKKKTYPALFGLFSQRLLPRDVKIVGYARTKMDTEEYHKRITSYIKNPNDTPEMKQQIEDFKALSTYVSGAYDKDEPFEELNAHLESIEAKYQTKERNRLFYLALPPSVFIPVTEKLKKNCYVIRGGVNRIIIEKPFGKDTDSCRELITAVKENWTEDETFRIDHYLGKEMVKNLLVLRFANVSMGAAWDKNHISNVQITFKEPFGTEGRGGYFDEFGIIRDILQNHLLQVLSVLTMERPVSFSAEDIRDEKVTSGYPTISGVKVLRAIPPVERHDTLLGQYVAANGRPGYLDDETVPRGSVCPTFTAATLWINNPRWEGVPFILKAGKALNEAKVEIRIQFKDVTQGIFKDISRNELVIRIQPSEAVYLKLNAKTPGLYTRAVPVDMDLTYKRRFGEVHIPEAYEALILDAIKGDHSNFVRDDELDVAWKIFTPILHWIEGHSGPRPKPVQYPYGSRGPAELDSFVQKYGFRRSTEAYAWPTTNLSAL</sequence>
<dbReference type="Proteomes" id="UP000886501">
    <property type="component" value="Unassembled WGS sequence"/>
</dbReference>
<reference evidence="1" key="1">
    <citation type="submission" date="2019-10" db="EMBL/GenBank/DDBJ databases">
        <authorList>
            <consortium name="DOE Joint Genome Institute"/>
            <person name="Kuo A."/>
            <person name="Miyauchi S."/>
            <person name="Kiss E."/>
            <person name="Drula E."/>
            <person name="Kohler A."/>
            <person name="Sanchez-Garcia M."/>
            <person name="Andreopoulos B."/>
            <person name="Barry K.W."/>
            <person name="Bonito G."/>
            <person name="Buee M."/>
            <person name="Carver A."/>
            <person name="Chen C."/>
            <person name="Cichocki N."/>
            <person name="Clum A."/>
            <person name="Culley D."/>
            <person name="Crous P.W."/>
            <person name="Fauchery L."/>
            <person name="Girlanda M."/>
            <person name="Hayes R."/>
            <person name="Keri Z."/>
            <person name="Labutti K."/>
            <person name="Lipzen A."/>
            <person name="Lombard V."/>
            <person name="Magnuson J."/>
            <person name="Maillard F."/>
            <person name="Morin E."/>
            <person name="Murat C."/>
            <person name="Nolan M."/>
            <person name="Ohm R."/>
            <person name="Pangilinan J."/>
            <person name="Pereira M."/>
            <person name="Perotto S."/>
            <person name="Peter M."/>
            <person name="Riley R."/>
            <person name="Sitrit Y."/>
            <person name="Stielow B."/>
            <person name="Szollosi G."/>
            <person name="Zifcakova L."/>
            <person name="Stursova M."/>
            <person name="Spatafora J.W."/>
            <person name="Tedersoo L."/>
            <person name="Vaario L.-M."/>
            <person name="Yamada A."/>
            <person name="Yan M."/>
            <person name="Wang P."/>
            <person name="Xu J."/>
            <person name="Bruns T."/>
            <person name="Baldrian P."/>
            <person name="Vilgalys R."/>
            <person name="Henrissat B."/>
            <person name="Grigoriev I.V."/>
            <person name="Hibbett D."/>
            <person name="Nagy L.G."/>
            <person name="Martin F.M."/>
        </authorList>
    </citation>
    <scope>NUCLEOTIDE SEQUENCE</scope>
    <source>
        <strain evidence="1">P2</strain>
    </source>
</reference>
<proteinExistence type="predicted"/>
<gene>
    <name evidence="1" type="ORF">BDM02DRAFT_3099356</name>
</gene>
<evidence type="ECO:0000313" key="2">
    <source>
        <dbReference type="Proteomes" id="UP000886501"/>
    </source>
</evidence>
<keyword evidence="2" id="KW-1185">Reference proteome</keyword>
<dbReference type="EMBL" id="MU118049">
    <property type="protein sequence ID" value="KAF9646755.1"/>
    <property type="molecule type" value="Genomic_DNA"/>
</dbReference>
<protein>
    <submittedName>
        <fullName evidence="1">Glucose-6-phosphate 1-dehydrogenase</fullName>
    </submittedName>
</protein>
<comment type="caution">
    <text evidence="1">The sequence shown here is derived from an EMBL/GenBank/DDBJ whole genome shotgun (WGS) entry which is preliminary data.</text>
</comment>
<organism evidence="1 2">
    <name type="scientific">Thelephora ganbajun</name>
    <name type="common">Ganba fungus</name>
    <dbReference type="NCBI Taxonomy" id="370292"/>
    <lineage>
        <taxon>Eukaryota</taxon>
        <taxon>Fungi</taxon>
        <taxon>Dikarya</taxon>
        <taxon>Basidiomycota</taxon>
        <taxon>Agaricomycotina</taxon>
        <taxon>Agaricomycetes</taxon>
        <taxon>Thelephorales</taxon>
        <taxon>Thelephoraceae</taxon>
        <taxon>Thelephora</taxon>
    </lineage>
</organism>